<dbReference type="InterPro" id="IPR013785">
    <property type="entry name" value="Aldolase_TIM"/>
</dbReference>
<keyword evidence="1" id="KW-0285">Flavoprotein</keyword>
<evidence type="ECO:0000256" key="1">
    <source>
        <dbReference type="ARBA" id="ARBA00022630"/>
    </source>
</evidence>
<protein>
    <submittedName>
        <fullName evidence="4">2-nitropropane dioxygenase</fullName>
    </submittedName>
</protein>
<dbReference type="GO" id="GO:0018580">
    <property type="term" value="F:nitronate monooxygenase activity"/>
    <property type="evidence" value="ECO:0007669"/>
    <property type="project" value="InterPro"/>
</dbReference>
<gene>
    <name evidence="4" type="ORF">FA10DRAFT_231393</name>
</gene>
<dbReference type="Proteomes" id="UP000245768">
    <property type="component" value="Unassembled WGS sequence"/>
</dbReference>
<dbReference type="SUPFAM" id="SSF51412">
    <property type="entry name" value="Inosine monophosphate dehydrogenase (IMPDH)"/>
    <property type="match status" value="1"/>
</dbReference>
<organism evidence="4 5">
    <name type="scientific">Acaromyces ingoldii</name>
    <dbReference type="NCBI Taxonomy" id="215250"/>
    <lineage>
        <taxon>Eukaryota</taxon>
        <taxon>Fungi</taxon>
        <taxon>Dikarya</taxon>
        <taxon>Basidiomycota</taxon>
        <taxon>Ustilaginomycotina</taxon>
        <taxon>Exobasidiomycetes</taxon>
        <taxon>Exobasidiales</taxon>
        <taxon>Cryptobasidiaceae</taxon>
        <taxon>Acaromyces</taxon>
    </lineage>
</organism>
<dbReference type="OrthoDB" id="2349068at2759"/>
<reference evidence="4 5" key="1">
    <citation type="journal article" date="2018" name="Mol. Biol. Evol.">
        <title>Broad Genomic Sampling Reveals a Smut Pathogenic Ancestry of the Fungal Clade Ustilaginomycotina.</title>
        <authorList>
            <person name="Kijpornyongpan T."/>
            <person name="Mondo S.J."/>
            <person name="Barry K."/>
            <person name="Sandor L."/>
            <person name="Lee J."/>
            <person name="Lipzen A."/>
            <person name="Pangilinan J."/>
            <person name="LaButti K."/>
            <person name="Hainaut M."/>
            <person name="Henrissat B."/>
            <person name="Grigoriev I.V."/>
            <person name="Spatafora J.W."/>
            <person name="Aime M.C."/>
        </authorList>
    </citation>
    <scope>NUCLEOTIDE SEQUENCE [LARGE SCALE GENOMIC DNA]</scope>
    <source>
        <strain evidence="4 5">MCA 4198</strain>
    </source>
</reference>
<evidence type="ECO:0000313" key="4">
    <source>
        <dbReference type="EMBL" id="PWN88954.1"/>
    </source>
</evidence>
<dbReference type="Gene3D" id="3.20.20.70">
    <property type="entry name" value="Aldolase class I"/>
    <property type="match status" value="1"/>
</dbReference>
<dbReference type="AlphaFoldDB" id="A0A316YJG5"/>
<dbReference type="InterPro" id="IPR004136">
    <property type="entry name" value="NMO"/>
</dbReference>
<dbReference type="EMBL" id="KZ819637">
    <property type="protein sequence ID" value="PWN88954.1"/>
    <property type="molecule type" value="Genomic_DNA"/>
</dbReference>
<keyword evidence="5" id="KW-1185">Reference proteome</keyword>
<dbReference type="PANTHER" id="PTHR32332">
    <property type="entry name" value="2-NITROPROPANE DIOXYGENASE"/>
    <property type="match status" value="1"/>
</dbReference>
<dbReference type="Pfam" id="PF03060">
    <property type="entry name" value="NMO"/>
    <property type="match status" value="2"/>
</dbReference>
<accession>A0A316YJG5</accession>
<dbReference type="GeneID" id="37040771"/>
<evidence type="ECO:0000256" key="2">
    <source>
        <dbReference type="ARBA" id="ARBA00022643"/>
    </source>
</evidence>
<evidence type="ECO:0000313" key="5">
    <source>
        <dbReference type="Proteomes" id="UP000245768"/>
    </source>
</evidence>
<keyword evidence="2" id="KW-0288">FMN</keyword>
<keyword evidence="4" id="KW-0223">Dioxygenase</keyword>
<dbReference type="CDD" id="cd04730">
    <property type="entry name" value="NPD_like"/>
    <property type="match status" value="1"/>
</dbReference>
<keyword evidence="3" id="KW-0560">Oxidoreductase</keyword>
<sequence>MSATAAIRTRLTSVIDTLTTPVVLGPMANVAGGSLAGRVSKAGGLGFIGAGTFDAATLQAEIETAHQILGIDKPPRGTGNRVHLGIGFLVWRLSNLNKGPPPSLGASDLDASSPALHLIDAALRSKPRAIWLAFGDEADMVGWSSIVRDREAALNGAGKAAWGKELKLFVGVGNEAQAKAAVEDCGADVIVVQGNEAGGHGLAASPPLSVALSQIGSRMGDWKPSNPSGITPPVLAAGGLMTGAHLASALAQGAAGGVFGTRFLLTPEAVYSDAQKQVLLDAGGDSTLRSMAFDDARNTLGWPEGVDGRGIYSDTVRDFEAAADVPGGTSAEARQARYKQAEADKDPKRIVTWAGTGIGLGTRIMPAEDIVREVSRDAADSIKRISSYV</sequence>
<dbReference type="GO" id="GO:0051213">
    <property type="term" value="F:dioxygenase activity"/>
    <property type="evidence" value="ECO:0007669"/>
    <property type="project" value="UniProtKB-KW"/>
</dbReference>
<dbReference type="STRING" id="215250.A0A316YJG5"/>
<dbReference type="InParanoid" id="A0A316YJG5"/>
<proteinExistence type="predicted"/>
<evidence type="ECO:0000256" key="3">
    <source>
        <dbReference type="ARBA" id="ARBA00023002"/>
    </source>
</evidence>
<dbReference type="PANTHER" id="PTHR32332:SF31">
    <property type="entry name" value="2-NITROPROPANE DIOXYGENASE FAMILY, PUTATIVE (AFU_ORTHOLOGUE AFUA_2G09850)-RELATED"/>
    <property type="match status" value="1"/>
</dbReference>
<dbReference type="RefSeq" id="XP_025376152.1">
    <property type="nucleotide sequence ID" value="XM_025518855.1"/>
</dbReference>
<name>A0A316YJG5_9BASI</name>